<name>A0A318HER4_9MYCO</name>
<evidence type="ECO:0000313" key="3">
    <source>
        <dbReference type="Proteomes" id="UP000247781"/>
    </source>
</evidence>
<reference evidence="3" key="1">
    <citation type="submission" date="2018-05" db="EMBL/GenBank/DDBJ databases">
        <authorList>
            <person name="Deangelis K."/>
            <person name="Huntemann M."/>
            <person name="Clum A."/>
            <person name="Pillay M."/>
            <person name="Palaniappan K."/>
            <person name="Varghese N."/>
            <person name="Mikhailova N."/>
            <person name="Stamatis D."/>
            <person name="Reddy T."/>
            <person name="Daum C."/>
            <person name="Shapiro N."/>
            <person name="Ivanova N."/>
            <person name="Kyrpides N."/>
            <person name="Woyke T."/>
        </authorList>
    </citation>
    <scope>NUCLEOTIDE SEQUENCE [LARGE SCALE GENOMIC DNA]</scope>
    <source>
        <strain evidence="3">GAS496</strain>
    </source>
</reference>
<dbReference type="AlphaFoldDB" id="A0A318HER4"/>
<protein>
    <submittedName>
        <fullName evidence="2">Uncharacterized protein</fullName>
    </submittedName>
</protein>
<sequence length="86" mass="8985">MSSLSSLTIHRPAQSSYVAVIARVAAAAVVRFNGFELHEVLIDRCAAARTRALLADCVGSPRKSIPSVCGSPASPPSAIVGNERRP</sequence>
<keyword evidence="3" id="KW-1185">Reference proteome</keyword>
<reference evidence="2 3" key="2">
    <citation type="submission" date="2018-06" db="EMBL/GenBank/DDBJ databases">
        <title>Sequencing of bacterial isolates from soil warming experiment in Harvard Forest, Massachusetts, USA.</title>
        <authorList>
            <person name="Deangelis K.PhD."/>
        </authorList>
    </citation>
    <scope>NUCLEOTIDE SEQUENCE [LARGE SCALE GENOMIC DNA]</scope>
    <source>
        <strain evidence="2 3">GAS496</strain>
    </source>
</reference>
<gene>
    <name evidence="2" type="ORF">C8E89_13413</name>
</gene>
<comment type="caution">
    <text evidence="2">The sequence shown here is derived from an EMBL/GenBank/DDBJ whole genome shotgun (WGS) entry which is preliminary data.</text>
</comment>
<accession>A0A318HER4</accession>
<feature type="region of interest" description="Disordered" evidence="1">
    <location>
        <begin position="61"/>
        <end position="86"/>
    </location>
</feature>
<dbReference type="Proteomes" id="UP000247781">
    <property type="component" value="Unassembled WGS sequence"/>
</dbReference>
<evidence type="ECO:0000256" key="1">
    <source>
        <dbReference type="SAM" id="MobiDB-lite"/>
    </source>
</evidence>
<organism evidence="2 3">
    <name type="scientific">Mycolicibacterium moriokaense</name>
    <dbReference type="NCBI Taxonomy" id="39691"/>
    <lineage>
        <taxon>Bacteria</taxon>
        <taxon>Bacillati</taxon>
        <taxon>Actinomycetota</taxon>
        <taxon>Actinomycetes</taxon>
        <taxon>Mycobacteriales</taxon>
        <taxon>Mycobacteriaceae</taxon>
        <taxon>Mycolicibacterium</taxon>
    </lineage>
</organism>
<evidence type="ECO:0000313" key="2">
    <source>
        <dbReference type="EMBL" id="PXX00361.1"/>
    </source>
</evidence>
<dbReference type="EMBL" id="QJJU01000034">
    <property type="protein sequence ID" value="PXX00361.1"/>
    <property type="molecule type" value="Genomic_DNA"/>
</dbReference>
<proteinExistence type="predicted"/>